<evidence type="ECO:0000256" key="3">
    <source>
        <dbReference type="ARBA" id="ARBA00022840"/>
    </source>
</evidence>
<name>A0A853DI46_9MICO</name>
<dbReference type="PANTHER" id="PTHR13710:SF105">
    <property type="entry name" value="ATP-DEPENDENT DNA HELICASE Q1"/>
    <property type="match status" value="1"/>
</dbReference>
<dbReference type="InterPro" id="IPR029057">
    <property type="entry name" value="PRTase-like"/>
</dbReference>
<keyword evidence="10" id="KW-0347">Helicase</keyword>
<dbReference type="GO" id="GO:0006310">
    <property type="term" value="P:DNA recombination"/>
    <property type="evidence" value="ECO:0007669"/>
    <property type="project" value="TreeGrafter"/>
</dbReference>
<dbReference type="InterPro" id="IPR014001">
    <property type="entry name" value="Helicase_ATP-bd"/>
</dbReference>
<dbReference type="GO" id="GO:0030894">
    <property type="term" value="C:replisome"/>
    <property type="evidence" value="ECO:0007669"/>
    <property type="project" value="TreeGrafter"/>
</dbReference>
<keyword evidence="3" id="KW-0067">ATP-binding</keyword>
<dbReference type="InterPro" id="IPR011545">
    <property type="entry name" value="DEAD/DEAH_box_helicase_dom"/>
</dbReference>
<dbReference type="Proteomes" id="UP000571817">
    <property type="component" value="Unassembled WGS sequence"/>
</dbReference>
<dbReference type="PANTHER" id="PTHR13710">
    <property type="entry name" value="DNA HELICASE RECQ FAMILY MEMBER"/>
    <property type="match status" value="1"/>
</dbReference>
<evidence type="ECO:0000256" key="7">
    <source>
        <dbReference type="ARBA" id="ARBA00034808"/>
    </source>
</evidence>
<dbReference type="PROSITE" id="PS51192">
    <property type="entry name" value="HELICASE_ATP_BIND_1"/>
    <property type="match status" value="1"/>
</dbReference>
<evidence type="ECO:0000256" key="2">
    <source>
        <dbReference type="ARBA" id="ARBA00022741"/>
    </source>
</evidence>
<dbReference type="Gene3D" id="3.40.50.300">
    <property type="entry name" value="P-loop containing nucleotide triphosphate hydrolases"/>
    <property type="match status" value="2"/>
</dbReference>
<dbReference type="SUPFAM" id="SSF52540">
    <property type="entry name" value="P-loop containing nucleoside triphosphate hydrolases"/>
    <property type="match status" value="1"/>
</dbReference>
<dbReference type="GO" id="GO:0016787">
    <property type="term" value="F:hydrolase activity"/>
    <property type="evidence" value="ECO:0007669"/>
    <property type="project" value="UniProtKB-KW"/>
</dbReference>
<dbReference type="GO" id="GO:0009378">
    <property type="term" value="F:four-way junction helicase activity"/>
    <property type="evidence" value="ECO:0007669"/>
    <property type="project" value="TreeGrafter"/>
</dbReference>
<evidence type="ECO:0000259" key="8">
    <source>
        <dbReference type="PROSITE" id="PS51192"/>
    </source>
</evidence>
<dbReference type="Gene3D" id="3.40.50.2020">
    <property type="match status" value="1"/>
</dbReference>
<evidence type="ECO:0000259" key="9">
    <source>
        <dbReference type="PROSITE" id="PS51194"/>
    </source>
</evidence>
<evidence type="ECO:0000256" key="6">
    <source>
        <dbReference type="ARBA" id="ARBA00034617"/>
    </source>
</evidence>
<dbReference type="SMART" id="SM00487">
    <property type="entry name" value="DEXDc"/>
    <property type="match status" value="1"/>
</dbReference>
<dbReference type="GO" id="GO:0005737">
    <property type="term" value="C:cytoplasm"/>
    <property type="evidence" value="ECO:0007669"/>
    <property type="project" value="TreeGrafter"/>
</dbReference>
<keyword evidence="4" id="KW-0238">DNA-binding</keyword>
<evidence type="ECO:0000256" key="4">
    <source>
        <dbReference type="ARBA" id="ARBA00023125"/>
    </source>
</evidence>
<dbReference type="Pfam" id="PF00271">
    <property type="entry name" value="Helicase_C"/>
    <property type="match status" value="1"/>
</dbReference>
<dbReference type="SUPFAM" id="SSF53271">
    <property type="entry name" value="PRTase-like"/>
    <property type="match status" value="1"/>
</dbReference>
<keyword evidence="11" id="KW-1185">Reference proteome</keyword>
<keyword evidence="5" id="KW-0413">Isomerase</keyword>
<evidence type="ECO:0000313" key="11">
    <source>
        <dbReference type="Proteomes" id="UP000571817"/>
    </source>
</evidence>
<dbReference type="GO" id="GO:0043590">
    <property type="term" value="C:bacterial nucleoid"/>
    <property type="evidence" value="ECO:0007669"/>
    <property type="project" value="TreeGrafter"/>
</dbReference>
<dbReference type="GO" id="GO:0043138">
    <property type="term" value="F:3'-5' DNA helicase activity"/>
    <property type="evidence" value="ECO:0007669"/>
    <property type="project" value="UniProtKB-EC"/>
</dbReference>
<reference evidence="10 11" key="1">
    <citation type="submission" date="2020-07" db="EMBL/GenBank/DDBJ databases">
        <title>Sequencing the genomes of 1000 actinobacteria strains.</title>
        <authorList>
            <person name="Klenk H.-P."/>
        </authorList>
    </citation>
    <scope>NUCLEOTIDE SEQUENCE [LARGE SCALE GENOMIC DNA]</scope>
    <source>
        <strain evidence="10 11">DSM 29531</strain>
    </source>
</reference>
<dbReference type="GO" id="GO:0006281">
    <property type="term" value="P:DNA repair"/>
    <property type="evidence" value="ECO:0007669"/>
    <property type="project" value="TreeGrafter"/>
</dbReference>
<protein>
    <recommendedName>
        <fullName evidence="7">DNA 3'-5' helicase</fullName>
        <ecNumber evidence="7">5.6.2.4</ecNumber>
    </recommendedName>
</protein>
<feature type="domain" description="Helicase ATP-binding" evidence="8">
    <location>
        <begin position="45"/>
        <end position="220"/>
    </location>
</feature>
<comment type="catalytic activity">
    <reaction evidence="6">
        <text>Couples ATP hydrolysis with the unwinding of duplex DNA by translocating in the 3'-5' direction.</text>
        <dbReference type="EC" id="5.6.2.4"/>
    </reaction>
</comment>
<evidence type="ECO:0000256" key="5">
    <source>
        <dbReference type="ARBA" id="ARBA00023235"/>
    </source>
</evidence>
<dbReference type="GO" id="GO:0005524">
    <property type="term" value="F:ATP binding"/>
    <property type="evidence" value="ECO:0007669"/>
    <property type="project" value="UniProtKB-KW"/>
</dbReference>
<dbReference type="SMART" id="SM00490">
    <property type="entry name" value="HELICc"/>
    <property type="match status" value="1"/>
</dbReference>
<accession>A0A853DI46</accession>
<comment type="similarity">
    <text evidence="1">Belongs to the helicase family. RecQ subfamily.</text>
</comment>
<sequence>MTQTPAATTATPAETSDIDQVAARVLADLAGPGAQLRDGQGEALHALTRPGARVLVVQATGWGKSAVYWIATAWSRQAGRGPTLVVSPLLSLMRDQVAAAGRAGLRAATINSSNIDSWSAIEADLASGDLDVILVSPERLANPGFGARVMQTLAGRLGLVVIDEAHSVSDWGHDFRPDYRRVSDVLQKVHPDLPVLATTATANSRVVEDLARQFGTDTTVLRGPLARSSLELAVLPTMGPLERYAWVVDHLPTLPGSGIIYALTVADAERLTQALRTRYAHDPALRVAAYTGGLEAGERERLEDALRAGEVKALVATSALGMGYDKPDLGFVVHVGAPPSPVSYYQQVGRAGRAIDHAPVALLPSAGDEGVWDYFATATIPREDDVRRLLASLGDANAPQSVPALEAETGLRRGKIELLLKQLAVDEVVTRATDGWSVTGTPWTYDAAHYEGVLAGRRREADIMRAYIAGERCLMALLQESLDDPAAQPCGRCSVCTGHLPDGWSDHADPQTVRDLAAVLRADQQVLEPRKMWPGGAFGAKGRIPPQLAAAPGRVLVHADAAEWSELRAGPLRHDAAAPPELQEAAVRVLAGWKDDWPARPDLVVSCAVEGHPELTSSLAEQLATVGRMRYTAWSVGTPDVVDLASADEAAAWRTAFAGSDLPSVDGQNVLLVLDASRSGWSVTVAAATLREAGASAVLPLLIHRTV</sequence>
<gene>
    <name evidence="10" type="ORF">HNR15_001677</name>
</gene>
<dbReference type="GO" id="GO:0003677">
    <property type="term" value="F:DNA binding"/>
    <property type="evidence" value="ECO:0007669"/>
    <property type="project" value="UniProtKB-KW"/>
</dbReference>
<dbReference type="EMBL" id="JACCFW010000001">
    <property type="protein sequence ID" value="NYJ74714.1"/>
    <property type="molecule type" value="Genomic_DNA"/>
</dbReference>
<dbReference type="PROSITE" id="PS51194">
    <property type="entry name" value="HELICASE_CTER"/>
    <property type="match status" value="1"/>
</dbReference>
<organism evidence="10 11">
    <name type="scientific">Allobranchiibius huperziae</name>
    <dbReference type="NCBI Taxonomy" id="1874116"/>
    <lineage>
        <taxon>Bacteria</taxon>
        <taxon>Bacillati</taxon>
        <taxon>Actinomycetota</taxon>
        <taxon>Actinomycetes</taxon>
        <taxon>Micrococcales</taxon>
        <taxon>Dermacoccaceae</taxon>
        <taxon>Allobranchiibius</taxon>
    </lineage>
</organism>
<evidence type="ECO:0000256" key="1">
    <source>
        <dbReference type="ARBA" id="ARBA00005446"/>
    </source>
</evidence>
<keyword evidence="2" id="KW-0547">Nucleotide-binding</keyword>
<dbReference type="AlphaFoldDB" id="A0A853DI46"/>
<comment type="caution">
    <text evidence="10">The sequence shown here is derived from an EMBL/GenBank/DDBJ whole genome shotgun (WGS) entry which is preliminary data.</text>
</comment>
<feature type="domain" description="Helicase C-terminal" evidence="9">
    <location>
        <begin position="246"/>
        <end position="410"/>
    </location>
</feature>
<dbReference type="InterPro" id="IPR027417">
    <property type="entry name" value="P-loop_NTPase"/>
</dbReference>
<dbReference type="EC" id="5.6.2.4" evidence="7"/>
<dbReference type="Pfam" id="PF00270">
    <property type="entry name" value="DEAD"/>
    <property type="match status" value="1"/>
</dbReference>
<proteinExistence type="inferred from homology"/>
<keyword evidence="10" id="KW-0378">Hydrolase</keyword>
<evidence type="ECO:0000313" key="10">
    <source>
        <dbReference type="EMBL" id="NYJ74714.1"/>
    </source>
</evidence>
<dbReference type="InterPro" id="IPR001650">
    <property type="entry name" value="Helicase_C-like"/>
</dbReference>